<organism evidence="1">
    <name type="scientific">Proboscia inermis</name>
    <dbReference type="NCBI Taxonomy" id="420281"/>
    <lineage>
        <taxon>Eukaryota</taxon>
        <taxon>Sar</taxon>
        <taxon>Stramenopiles</taxon>
        <taxon>Ochrophyta</taxon>
        <taxon>Bacillariophyta</taxon>
        <taxon>Coscinodiscophyceae</taxon>
        <taxon>Rhizosoleniophycidae</taxon>
        <taxon>Rhizosoleniales</taxon>
        <taxon>Rhizosoleniaceae</taxon>
        <taxon>Proboscia</taxon>
    </lineage>
</organism>
<gene>
    <name evidence="1" type="ORF">PINE0816_LOCUS1266</name>
</gene>
<dbReference type="EMBL" id="HBEL01002685">
    <property type="protein sequence ID" value="CAD8405157.1"/>
    <property type="molecule type" value="Transcribed_RNA"/>
</dbReference>
<evidence type="ECO:0000313" key="1">
    <source>
        <dbReference type="EMBL" id="CAD8405157.1"/>
    </source>
</evidence>
<dbReference type="Gene3D" id="1.25.40.10">
    <property type="entry name" value="Tetratricopeptide repeat domain"/>
    <property type="match status" value="1"/>
</dbReference>
<name>A0A7S0BWK9_9STRA</name>
<dbReference type="InterPro" id="IPR011990">
    <property type="entry name" value="TPR-like_helical_dom_sf"/>
</dbReference>
<dbReference type="AlphaFoldDB" id="A0A7S0BWK9"/>
<protein>
    <submittedName>
        <fullName evidence="1">Uncharacterized protein</fullName>
    </submittedName>
</protein>
<sequence length="427" mass="46120">MSSQRMAFLAPLISVDQPFLRSSALPMISNAIHPPVTEAVPTVGAAFDTLWNIPKGSTDRMTDTHISSPLSDGISSWILAEADPPPAAPPTEAEITSLREAFGAFFGERNPQKALPLLTNALQSFERQPPDERAALYRVRGDCYMALQLPREAADDYGRCLGLMDGIGGEKADPSERPLARLGRARALRSGTGLDEKRNTQAAEDYRVALTLTGNDDLEEEERLADGVSKNPYAAWEWGMSLRASGSYEDAARTHGRAARAFEDVGDHAAAVVSALDRGIDLAAASSGTDVKDARDALKAAILSTPTVKGDDIALLQRVVAKEGEARMALASILWAANDKSDGEKEFFDACATFDQLDADADARDKVAQKTGAMPKPLISNLGYSIDDILGAREVGCSSFKRESFLTEKLQWPDVLQEKVLKLEKLK</sequence>
<dbReference type="SUPFAM" id="SSF48452">
    <property type="entry name" value="TPR-like"/>
    <property type="match status" value="1"/>
</dbReference>
<accession>A0A7S0BWK9</accession>
<reference evidence="1" key="1">
    <citation type="submission" date="2021-01" db="EMBL/GenBank/DDBJ databases">
        <authorList>
            <person name="Corre E."/>
            <person name="Pelletier E."/>
            <person name="Niang G."/>
            <person name="Scheremetjew M."/>
            <person name="Finn R."/>
            <person name="Kale V."/>
            <person name="Holt S."/>
            <person name="Cochrane G."/>
            <person name="Meng A."/>
            <person name="Brown T."/>
            <person name="Cohen L."/>
        </authorList>
    </citation>
    <scope>NUCLEOTIDE SEQUENCE</scope>
    <source>
        <strain evidence="1">CCAP1064/1</strain>
    </source>
</reference>
<proteinExistence type="predicted"/>